<evidence type="ECO:0000313" key="1">
    <source>
        <dbReference type="EMBL" id="SBW28082.1"/>
    </source>
</evidence>
<dbReference type="Proteomes" id="UP000195338">
    <property type="component" value="Unassembled WGS sequence"/>
</dbReference>
<dbReference type="RefSeq" id="WP_043015321.1">
    <property type="nucleotide sequence ID" value="NZ_BPMF01000002.1"/>
</dbReference>
<accession>A0ABY0JV57</accession>
<name>A0ABY0JV57_9ENTR</name>
<sequence>MFTRKLAIGSEWIRLSNIPDNVSISFRGVLEIAESTGTPDGSTPLLRLENEMAPITVDSLSWVRVPGDRQAEVTVYIRCLV</sequence>
<keyword evidence="2" id="KW-1185">Reference proteome</keyword>
<protein>
    <submittedName>
        <fullName evidence="1">Uncharacterized protein</fullName>
    </submittedName>
</protein>
<dbReference type="EMBL" id="FLUX01000044">
    <property type="protein sequence ID" value="SBW28082.1"/>
    <property type="molecule type" value="Genomic_DNA"/>
</dbReference>
<evidence type="ECO:0000313" key="2">
    <source>
        <dbReference type="Proteomes" id="UP000195338"/>
    </source>
</evidence>
<organism evidence="1 2">
    <name type="scientific">Citrobacter europaeus</name>
    <dbReference type="NCBI Taxonomy" id="1914243"/>
    <lineage>
        <taxon>Bacteria</taxon>
        <taxon>Pseudomonadati</taxon>
        <taxon>Pseudomonadota</taxon>
        <taxon>Gammaproteobacteria</taxon>
        <taxon>Enterobacterales</taxon>
        <taxon>Enterobacteriaceae</taxon>
        <taxon>Citrobacter</taxon>
    </lineage>
</organism>
<gene>
    <name evidence="1" type="ORF">BN4901_4440</name>
</gene>
<proteinExistence type="predicted"/>
<comment type="caution">
    <text evidence="1">The sequence shown here is derived from an EMBL/GenBank/DDBJ whole genome shotgun (WGS) entry which is preliminary data.</text>
</comment>
<reference evidence="1 2" key="1">
    <citation type="submission" date="2016-04" db="EMBL/GenBank/DDBJ databases">
        <authorList>
            <person name="Mornico D."/>
        </authorList>
    </citation>
    <scope>NUCLEOTIDE SEQUENCE [LARGE SCALE GENOMIC DNA]</scope>
    <source>
        <strain evidence="1 2">A121</strain>
    </source>
</reference>